<reference evidence="1 2" key="1">
    <citation type="submission" date="2011-02" db="EMBL/GenBank/DDBJ databases">
        <title>The Genome Sequence of Sphaeroforma arctica JP610.</title>
        <authorList>
            <consortium name="The Broad Institute Genome Sequencing Platform"/>
            <person name="Russ C."/>
            <person name="Cuomo C."/>
            <person name="Young S.K."/>
            <person name="Zeng Q."/>
            <person name="Gargeya S."/>
            <person name="Alvarado L."/>
            <person name="Berlin A."/>
            <person name="Chapman S.B."/>
            <person name="Chen Z."/>
            <person name="Freedman E."/>
            <person name="Gellesch M."/>
            <person name="Goldberg J."/>
            <person name="Griggs A."/>
            <person name="Gujja S."/>
            <person name="Heilman E."/>
            <person name="Heiman D."/>
            <person name="Howarth C."/>
            <person name="Mehta T."/>
            <person name="Neiman D."/>
            <person name="Pearson M."/>
            <person name="Roberts A."/>
            <person name="Saif S."/>
            <person name="Shea T."/>
            <person name="Shenoy N."/>
            <person name="Sisk P."/>
            <person name="Stolte C."/>
            <person name="Sykes S."/>
            <person name="White J."/>
            <person name="Yandava C."/>
            <person name="Burger G."/>
            <person name="Gray M.W."/>
            <person name="Holland P.W.H."/>
            <person name="King N."/>
            <person name="Lang F.B.F."/>
            <person name="Roger A.J."/>
            <person name="Ruiz-Trillo I."/>
            <person name="Haas B."/>
            <person name="Nusbaum C."/>
            <person name="Birren B."/>
        </authorList>
    </citation>
    <scope>NUCLEOTIDE SEQUENCE [LARGE SCALE GENOMIC DNA]</scope>
    <source>
        <strain evidence="1 2">JP610</strain>
    </source>
</reference>
<organism evidence="1 2">
    <name type="scientific">Sphaeroforma arctica JP610</name>
    <dbReference type="NCBI Taxonomy" id="667725"/>
    <lineage>
        <taxon>Eukaryota</taxon>
        <taxon>Ichthyosporea</taxon>
        <taxon>Ichthyophonida</taxon>
        <taxon>Sphaeroforma</taxon>
    </lineage>
</organism>
<keyword evidence="2" id="KW-1185">Reference proteome</keyword>
<sequence>RVCANSEPLTAQGRAHILRAWGVVVTNQWGSTELNSVCGVSSHRVMTCPDVNPTPPGHGVNSVNNVVGSGQGDRYVNCRHTDPLANNS</sequence>
<dbReference type="RefSeq" id="XP_014144985.1">
    <property type="nucleotide sequence ID" value="XM_014289510.1"/>
</dbReference>
<evidence type="ECO:0008006" key="3">
    <source>
        <dbReference type="Google" id="ProtNLM"/>
    </source>
</evidence>
<protein>
    <recommendedName>
        <fullName evidence="3">SRCR domain-containing protein</fullName>
    </recommendedName>
</protein>
<dbReference type="EMBL" id="KQ249553">
    <property type="protein sequence ID" value="KNC71083.1"/>
    <property type="molecule type" value="Genomic_DNA"/>
</dbReference>
<proteinExistence type="predicted"/>
<dbReference type="GeneID" id="25916890"/>
<dbReference type="AlphaFoldDB" id="A0A0L0F4I5"/>
<evidence type="ECO:0000313" key="2">
    <source>
        <dbReference type="Proteomes" id="UP000054560"/>
    </source>
</evidence>
<name>A0A0L0F4I5_9EUKA</name>
<evidence type="ECO:0000313" key="1">
    <source>
        <dbReference type="EMBL" id="KNC71083.1"/>
    </source>
</evidence>
<feature type="non-terminal residue" evidence="1">
    <location>
        <position position="1"/>
    </location>
</feature>
<accession>A0A0L0F4I5</accession>
<dbReference type="Proteomes" id="UP000054560">
    <property type="component" value="Unassembled WGS sequence"/>
</dbReference>
<gene>
    <name evidence="1" type="ORF">SARC_16386</name>
</gene>